<evidence type="ECO:0000256" key="1">
    <source>
        <dbReference type="SAM" id="Phobius"/>
    </source>
</evidence>
<dbReference type="Proteomes" id="UP000054549">
    <property type="component" value="Unassembled WGS sequence"/>
</dbReference>
<name>A0A0C2SPT2_AMAMK</name>
<keyword evidence="1" id="KW-0812">Transmembrane</keyword>
<reference evidence="2 3" key="1">
    <citation type="submission" date="2014-04" db="EMBL/GenBank/DDBJ databases">
        <title>Evolutionary Origins and Diversification of the Mycorrhizal Mutualists.</title>
        <authorList>
            <consortium name="DOE Joint Genome Institute"/>
            <consortium name="Mycorrhizal Genomics Consortium"/>
            <person name="Kohler A."/>
            <person name="Kuo A."/>
            <person name="Nagy L.G."/>
            <person name="Floudas D."/>
            <person name="Copeland A."/>
            <person name="Barry K.W."/>
            <person name="Cichocki N."/>
            <person name="Veneault-Fourrey C."/>
            <person name="LaButti K."/>
            <person name="Lindquist E.A."/>
            <person name="Lipzen A."/>
            <person name="Lundell T."/>
            <person name="Morin E."/>
            <person name="Murat C."/>
            <person name="Riley R."/>
            <person name="Ohm R."/>
            <person name="Sun H."/>
            <person name="Tunlid A."/>
            <person name="Henrissat B."/>
            <person name="Grigoriev I.V."/>
            <person name="Hibbett D.S."/>
            <person name="Martin F."/>
        </authorList>
    </citation>
    <scope>NUCLEOTIDE SEQUENCE [LARGE SCALE GENOMIC DNA]</scope>
    <source>
        <strain evidence="2 3">Koide BX008</strain>
    </source>
</reference>
<dbReference type="AlphaFoldDB" id="A0A0C2SPT2"/>
<dbReference type="EMBL" id="KN818243">
    <property type="protein sequence ID" value="KIL65260.1"/>
    <property type="molecule type" value="Genomic_DNA"/>
</dbReference>
<organism evidence="2 3">
    <name type="scientific">Amanita muscaria (strain Koide BX008)</name>
    <dbReference type="NCBI Taxonomy" id="946122"/>
    <lineage>
        <taxon>Eukaryota</taxon>
        <taxon>Fungi</taxon>
        <taxon>Dikarya</taxon>
        <taxon>Basidiomycota</taxon>
        <taxon>Agaricomycotina</taxon>
        <taxon>Agaricomycetes</taxon>
        <taxon>Agaricomycetidae</taxon>
        <taxon>Agaricales</taxon>
        <taxon>Pluteineae</taxon>
        <taxon>Amanitaceae</taxon>
        <taxon>Amanita</taxon>
    </lineage>
</organism>
<keyword evidence="1" id="KW-0472">Membrane</keyword>
<feature type="transmembrane region" description="Helical" evidence="1">
    <location>
        <begin position="6"/>
        <end position="24"/>
    </location>
</feature>
<gene>
    <name evidence="2" type="ORF">M378DRAFT_162200</name>
</gene>
<accession>A0A0C2SPT2</accession>
<proteinExistence type="predicted"/>
<keyword evidence="3" id="KW-1185">Reference proteome</keyword>
<evidence type="ECO:0000313" key="2">
    <source>
        <dbReference type="EMBL" id="KIL65260.1"/>
    </source>
</evidence>
<dbReference type="HOGENOM" id="CLU_2867189_0_0_1"/>
<keyword evidence="1" id="KW-1133">Transmembrane helix</keyword>
<protein>
    <submittedName>
        <fullName evidence="2">Uncharacterized protein</fullName>
    </submittedName>
</protein>
<sequence>MLNKGVPALVATIVTVLASIKLAWQTLLNRPKRTDLNGPPGNGFLIGRSLLSYLQVDPQPWHDI</sequence>
<evidence type="ECO:0000313" key="3">
    <source>
        <dbReference type="Proteomes" id="UP000054549"/>
    </source>
</evidence>
<dbReference type="InParanoid" id="A0A0C2SPT2"/>